<name>A0AAD7KYQ8_QUISA</name>
<dbReference type="KEGG" id="qsa:O6P43_032206"/>
<organism evidence="1 2">
    <name type="scientific">Quillaja saponaria</name>
    <name type="common">Soap bark tree</name>
    <dbReference type="NCBI Taxonomy" id="32244"/>
    <lineage>
        <taxon>Eukaryota</taxon>
        <taxon>Viridiplantae</taxon>
        <taxon>Streptophyta</taxon>
        <taxon>Embryophyta</taxon>
        <taxon>Tracheophyta</taxon>
        <taxon>Spermatophyta</taxon>
        <taxon>Magnoliopsida</taxon>
        <taxon>eudicotyledons</taxon>
        <taxon>Gunneridae</taxon>
        <taxon>Pentapetalae</taxon>
        <taxon>rosids</taxon>
        <taxon>fabids</taxon>
        <taxon>Fabales</taxon>
        <taxon>Quillajaceae</taxon>
        <taxon>Quillaja</taxon>
    </lineage>
</organism>
<evidence type="ECO:0000313" key="2">
    <source>
        <dbReference type="Proteomes" id="UP001163823"/>
    </source>
</evidence>
<protein>
    <submittedName>
        <fullName evidence="1">Uncharacterized protein</fullName>
    </submittedName>
</protein>
<gene>
    <name evidence="1" type="ORF">O6P43_032206</name>
</gene>
<keyword evidence="2" id="KW-1185">Reference proteome</keyword>
<comment type="caution">
    <text evidence="1">The sequence shown here is derived from an EMBL/GenBank/DDBJ whole genome shotgun (WGS) entry which is preliminary data.</text>
</comment>
<proteinExistence type="predicted"/>
<sequence length="98" mass="10989">MAVPYRSAHRLRIPLHFSARDPSGPPLFCSLVLASGPPLFCSLVLAMNSSPCSRVKPCTFLFSILSLSFMNLHRLLFAEKLSICFAFCCCWWIVCISF</sequence>
<dbReference type="EMBL" id="JARAOO010000013">
    <property type="protein sequence ID" value="KAJ7947395.1"/>
    <property type="molecule type" value="Genomic_DNA"/>
</dbReference>
<dbReference type="Proteomes" id="UP001163823">
    <property type="component" value="Chromosome 13"/>
</dbReference>
<dbReference type="AlphaFoldDB" id="A0AAD7KYQ8"/>
<accession>A0AAD7KYQ8</accession>
<evidence type="ECO:0000313" key="1">
    <source>
        <dbReference type="EMBL" id="KAJ7947395.1"/>
    </source>
</evidence>
<reference evidence="1" key="1">
    <citation type="journal article" date="2023" name="Science">
        <title>Elucidation of the pathway for biosynthesis of saponin adjuvants from the soapbark tree.</title>
        <authorList>
            <person name="Reed J."/>
            <person name="Orme A."/>
            <person name="El-Demerdash A."/>
            <person name="Owen C."/>
            <person name="Martin L.B.B."/>
            <person name="Misra R.C."/>
            <person name="Kikuchi S."/>
            <person name="Rejzek M."/>
            <person name="Martin A.C."/>
            <person name="Harkess A."/>
            <person name="Leebens-Mack J."/>
            <person name="Louveau T."/>
            <person name="Stephenson M.J."/>
            <person name="Osbourn A."/>
        </authorList>
    </citation>
    <scope>NUCLEOTIDE SEQUENCE</scope>
    <source>
        <strain evidence="1">S10</strain>
    </source>
</reference>